<feature type="binding site" evidence="6 8">
    <location>
        <position position="388"/>
    </location>
    <ligand>
        <name>substrate</name>
    </ligand>
</feature>
<dbReference type="FunFam" id="3.20.20.10:FF:000002">
    <property type="entry name" value="Alanine racemase"/>
    <property type="match status" value="1"/>
</dbReference>
<dbReference type="STRING" id="1131935.PDENDC454_14197"/>
<dbReference type="EMBL" id="AHKH01000033">
    <property type="protein sequence ID" value="EHQ61650.1"/>
    <property type="molecule type" value="Genomic_DNA"/>
</dbReference>
<evidence type="ECO:0000256" key="6">
    <source>
        <dbReference type="HAMAP-Rule" id="MF_01201"/>
    </source>
</evidence>
<feature type="active site" description="Proton acceptor; specific for D-alanine" evidence="6">
    <location>
        <position position="294"/>
    </location>
</feature>
<keyword evidence="9" id="KW-0472">Membrane</keyword>
<dbReference type="SMART" id="SM01005">
    <property type="entry name" value="Ala_racemase_C"/>
    <property type="match status" value="1"/>
</dbReference>
<dbReference type="Pfam" id="PF00842">
    <property type="entry name" value="Ala_racemase_C"/>
    <property type="match status" value="1"/>
</dbReference>
<feature type="transmembrane region" description="Helical" evidence="9">
    <location>
        <begin position="149"/>
        <end position="170"/>
    </location>
</feature>
<feature type="binding site" evidence="6 8">
    <location>
        <position position="570"/>
    </location>
    <ligand>
        <name>substrate</name>
    </ligand>
</feature>
<name>H3SH32_9BACL</name>
<proteinExistence type="inferred from homology"/>
<dbReference type="Gene3D" id="2.40.37.10">
    <property type="entry name" value="Lyase, Ornithine Decarboxylase, Chain A, domain 1"/>
    <property type="match status" value="1"/>
</dbReference>
<comment type="caution">
    <text evidence="11">The sequence shown here is derived from an EMBL/GenBank/DDBJ whole genome shotgun (WGS) entry which is preliminary data.</text>
</comment>
<dbReference type="HAMAP" id="MF_01201">
    <property type="entry name" value="Ala_racemase"/>
    <property type="match status" value="1"/>
</dbReference>
<evidence type="ECO:0000256" key="2">
    <source>
        <dbReference type="ARBA" id="ARBA00004370"/>
    </source>
</evidence>
<reference evidence="11 12" key="1">
    <citation type="journal article" date="2012" name="J. Bacteriol.">
        <title>Genome Sequence of the Pattern-Forming Social Bacterium Paenibacillus dendritiformis C454 Chiral Morphotype.</title>
        <authorList>
            <person name="Sirota-Madi A."/>
            <person name="Olender T."/>
            <person name="Helman Y."/>
            <person name="Brainis I."/>
            <person name="Finkelshtein A."/>
            <person name="Roth D."/>
            <person name="Hagai E."/>
            <person name="Leshkowitz D."/>
            <person name="Brodsky L."/>
            <person name="Galatenko V."/>
            <person name="Nikolaev V."/>
            <person name="Gutnick D.L."/>
            <person name="Lancet D."/>
            <person name="Ben-Jacob E."/>
        </authorList>
    </citation>
    <scope>NUCLEOTIDE SEQUENCE [LARGE SCALE GENOMIC DNA]</scope>
    <source>
        <strain evidence="11 12">C454</strain>
    </source>
</reference>
<dbReference type="GO" id="GO:0030170">
    <property type="term" value="F:pyridoxal phosphate binding"/>
    <property type="evidence" value="ECO:0007669"/>
    <property type="project" value="UniProtKB-UniRule"/>
</dbReference>
<dbReference type="SUPFAM" id="SSF51419">
    <property type="entry name" value="PLP-binding barrel"/>
    <property type="match status" value="1"/>
</dbReference>
<dbReference type="RefSeq" id="WP_006677341.1">
    <property type="nucleotide sequence ID" value="NZ_AHKH01000033.1"/>
</dbReference>
<dbReference type="InterPro" id="IPR002656">
    <property type="entry name" value="Acyl_transf_3_dom"/>
</dbReference>
<keyword evidence="9" id="KW-0812">Transmembrane</keyword>
<dbReference type="Pfam" id="PF01757">
    <property type="entry name" value="Acyl_transf_3"/>
    <property type="match status" value="1"/>
</dbReference>
<dbReference type="InterPro" id="IPR011079">
    <property type="entry name" value="Ala_racemase_C"/>
</dbReference>
<dbReference type="GO" id="GO:0005829">
    <property type="term" value="C:cytosol"/>
    <property type="evidence" value="ECO:0007669"/>
    <property type="project" value="TreeGrafter"/>
</dbReference>
<dbReference type="Gene3D" id="3.20.20.10">
    <property type="entry name" value="Alanine racemase"/>
    <property type="match status" value="1"/>
</dbReference>
<dbReference type="Pfam" id="PF01168">
    <property type="entry name" value="Ala_racemase_N"/>
    <property type="match status" value="1"/>
</dbReference>
<dbReference type="UniPathway" id="UPA00042">
    <property type="reaction ID" value="UER00497"/>
</dbReference>
<evidence type="ECO:0000256" key="4">
    <source>
        <dbReference type="ARBA" id="ARBA00022898"/>
    </source>
</evidence>
<dbReference type="PANTHER" id="PTHR30511:SF0">
    <property type="entry name" value="ALANINE RACEMASE, CATABOLIC-RELATED"/>
    <property type="match status" value="1"/>
</dbReference>
<dbReference type="InterPro" id="IPR001608">
    <property type="entry name" value="Ala_racemase_N"/>
</dbReference>
<evidence type="ECO:0000256" key="5">
    <source>
        <dbReference type="ARBA" id="ARBA00023235"/>
    </source>
</evidence>
<dbReference type="NCBIfam" id="TIGR00492">
    <property type="entry name" value="alr"/>
    <property type="match status" value="1"/>
</dbReference>
<keyword evidence="9" id="KW-1133">Transmembrane helix</keyword>
<dbReference type="InterPro" id="IPR020622">
    <property type="entry name" value="Ala_racemase_pyridoxalP-BS"/>
</dbReference>
<feature type="transmembrane region" description="Helical" evidence="9">
    <location>
        <begin position="124"/>
        <end position="142"/>
    </location>
</feature>
<evidence type="ECO:0000256" key="7">
    <source>
        <dbReference type="PIRSR" id="PIRSR600821-50"/>
    </source>
</evidence>
<dbReference type="PATRIC" id="fig|1131935.3.peg.2942"/>
<keyword evidence="5 6" id="KW-0413">Isomerase</keyword>
<keyword evidence="4 6" id="KW-0663">Pyridoxal phosphate</keyword>
<dbReference type="EC" id="5.1.1.1" evidence="6"/>
<evidence type="ECO:0000313" key="11">
    <source>
        <dbReference type="EMBL" id="EHQ61650.1"/>
    </source>
</evidence>
<organism evidence="11 12">
    <name type="scientific">Paenibacillus dendritiformis C454</name>
    <dbReference type="NCBI Taxonomy" id="1131935"/>
    <lineage>
        <taxon>Bacteria</taxon>
        <taxon>Bacillati</taxon>
        <taxon>Bacillota</taxon>
        <taxon>Bacilli</taxon>
        <taxon>Bacillales</taxon>
        <taxon>Paenibacillaceae</taxon>
        <taxon>Paenibacillus</taxon>
    </lineage>
</organism>
<feature type="transmembrane region" description="Helical" evidence="9">
    <location>
        <begin position="82"/>
        <end position="104"/>
    </location>
</feature>
<comment type="pathway">
    <text evidence="6">Amino-acid biosynthesis; D-alanine biosynthesis; D-alanine from L-alanine: step 1/1.</text>
</comment>
<evidence type="ECO:0000259" key="10">
    <source>
        <dbReference type="SMART" id="SM01005"/>
    </source>
</evidence>
<dbReference type="PRINTS" id="PR00992">
    <property type="entry name" value="ALARACEMASE"/>
</dbReference>
<dbReference type="PANTHER" id="PTHR30511">
    <property type="entry name" value="ALANINE RACEMASE"/>
    <property type="match status" value="1"/>
</dbReference>
<dbReference type="SUPFAM" id="SSF50621">
    <property type="entry name" value="Alanine racemase C-terminal domain-like"/>
    <property type="match status" value="1"/>
</dbReference>
<feature type="modified residue" description="N6-(pyridoxal phosphate)lysine" evidence="6 7">
    <location>
        <position position="294"/>
    </location>
</feature>
<dbReference type="InterPro" id="IPR029066">
    <property type="entry name" value="PLP-binding_barrel"/>
</dbReference>
<feature type="transmembrane region" description="Helical" evidence="9">
    <location>
        <begin position="12"/>
        <end position="32"/>
    </location>
</feature>
<comment type="cofactor">
    <cofactor evidence="1 6 7">
        <name>pyridoxal 5'-phosphate</name>
        <dbReference type="ChEBI" id="CHEBI:597326"/>
    </cofactor>
</comment>
<dbReference type="GO" id="GO:0016747">
    <property type="term" value="F:acyltransferase activity, transferring groups other than amino-acyl groups"/>
    <property type="evidence" value="ECO:0007669"/>
    <property type="project" value="InterPro"/>
</dbReference>
<gene>
    <name evidence="11" type="ORF">PDENDC454_14197</name>
</gene>
<dbReference type="PROSITE" id="PS00395">
    <property type="entry name" value="ALANINE_RACEMASE"/>
    <property type="match status" value="1"/>
</dbReference>
<evidence type="ECO:0000256" key="3">
    <source>
        <dbReference type="ARBA" id="ARBA00007400"/>
    </source>
</evidence>
<accession>H3SH32</accession>
<dbReference type="InterPro" id="IPR009006">
    <property type="entry name" value="Ala_racemase/Decarboxylase_C"/>
</dbReference>
<sequence>MTANVHVGGLDRFKIVAALLVIAIHTGPLMSYSSYADFLLTGIAARVAVPLFFIASGFLFFRKLTGEASRDRALLHRFMRRIGLLYAVSIVLYLPLNGYAGYFAGDFNLMSLLRDLVFNGTFYHLWYLPALFLGTYITYFLYRTLPLQGMLAAAGLLYIAGLLGDSYYGVTEQLPVLRAAYARMFTWFDYTRNGLFFAPLYIALGAWTAARSVRLRSAAAGAGLLLLRQTDGRGTALSVMMSFGVIRFLGRFRRASPDLRRRAWAEIRLDDVTHNVRELRGLLPPDCELMAVVKADAYGHGSIPVARHLSRIGVRQFAVADVEEGVALRREGIKGEILVLGYTSPERFDDLARYRLTQTVINADYGKALDAFGKYVNVHIKIDTGMSRLGERWSHTDEICSMYRLRKVRVTGTFTHLSSCDSPAEADIAFTNAQIKRFRETIDQIKAAGLDPGTLHMQSSYGIVNYPELHCGMARPGIALFGLLGTERDQAQAPIDLRPALSWRARVTLVKQMQADEPVGYGRNYKTRTGSVIATVSIGYADGVPRVLAEKGGAVLIRGQRAPIAGNICMDQFMVDVTHIGGVQEGDTVTLIGQDGEASITAGEMARRCGTITNEIVSRIGQRVDRIYL</sequence>
<evidence type="ECO:0000256" key="1">
    <source>
        <dbReference type="ARBA" id="ARBA00001933"/>
    </source>
</evidence>
<comment type="catalytic activity">
    <reaction evidence="6">
        <text>L-alanine = D-alanine</text>
        <dbReference type="Rhea" id="RHEA:20249"/>
        <dbReference type="ChEBI" id="CHEBI:57416"/>
        <dbReference type="ChEBI" id="CHEBI:57972"/>
        <dbReference type="EC" id="5.1.1.1"/>
    </reaction>
</comment>
<evidence type="ECO:0000256" key="8">
    <source>
        <dbReference type="PIRSR" id="PIRSR600821-52"/>
    </source>
</evidence>
<dbReference type="GO" id="GO:0008784">
    <property type="term" value="F:alanine racemase activity"/>
    <property type="evidence" value="ECO:0007669"/>
    <property type="project" value="UniProtKB-UniRule"/>
</dbReference>
<protein>
    <recommendedName>
        <fullName evidence="6">Alanine racemase</fullName>
        <ecNumber evidence="6">5.1.1.1</ecNumber>
    </recommendedName>
</protein>
<keyword evidence="12" id="KW-1185">Reference proteome</keyword>
<comment type="similarity">
    <text evidence="6">Belongs to the alanine racemase family.</text>
</comment>
<comment type="function">
    <text evidence="6">Catalyzes the interconversion of L-alanine and D-alanine. May also act on other amino acids.</text>
</comment>
<dbReference type="GO" id="GO:0030632">
    <property type="term" value="P:D-alanine biosynthetic process"/>
    <property type="evidence" value="ECO:0007669"/>
    <property type="project" value="UniProtKB-UniRule"/>
</dbReference>
<dbReference type="Proteomes" id="UP000003900">
    <property type="component" value="Unassembled WGS sequence"/>
</dbReference>
<comment type="subcellular location">
    <subcellularLocation>
        <location evidence="2">Membrane</location>
    </subcellularLocation>
</comment>
<feature type="domain" description="Alanine racemase C-terminal" evidence="10">
    <location>
        <begin position="500"/>
        <end position="629"/>
    </location>
</feature>
<feature type="transmembrane region" description="Helical" evidence="9">
    <location>
        <begin position="38"/>
        <end position="61"/>
    </location>
</feature>
<dbReference type="NCBIfam" id="NF033131">
    <property type="entry name" value="vanT-G-Cterm"/>
    <property type="match status" value="1"/>
</dbReference>
<feature type="active site" description="Proton acceptor; specific for L-alanine" evidence="6">
    <location>
        <position position="521"/>
    </location>
</feature>
<dbReference type="InterPro" id="IPR000821">
    <property type="entry name" value="Ala_racemase"/>
</dbReference>
<evidence type="ECO:0000313" key="12">
    <source>
        <dbReference type="Proteomes" id="UP000003900"/>
    </source>
</evidence>
<evidence type="ECO:0000256" key="9">
    <source>
        <dbReference type="SAM" id="Phobius"/>
    </source>
</evidence>
<dbReference type="AlphaFoldDB" id="H3SH32"/>
<comment type="similarity">
    <text evidence="3">Belongs to the acyltransferase 3 family.</text>
</comment>